<dbReference type="Pfam" id="PF07650">
    <property type="entry name" value="KH_2"/>
    <property type="match status" value="1"/>
</dbReference>
<dbReference type="InterPro" id="IPR058582">
    <property type="entry name" value="KH_NusA_2nd"/>
</dbReference>
<evidence type="ECO:0000256" key="4">
    <source>
        <dbReference type="ARBA" id="ARBA00023015"/>
    </source>
</evidence>
<accession>W7KLX1</accession>
<evidence type="ECO:0000313" key="9">
    <source>
        <dbReference type="EMBL" id="EWG07203.1"/>
    </source>
</evidence>
<dbReference type="GO" id="GO:0005829">
    <property type="term" value="C:cytosol"/>
    <property type="evidence" value="ECO:0007669"/>
    <property type="project" value="TreeGrafter"/>
</dbReference>
<evidence type="ECO:0000256" key="7">
    <source>
        <dbReference type="PROSITE-ProRule" id="PRU00117"/>
    </source>
</evidence>
<dbReference type="Pfam" id="PF26594">
    <property type="entry name" value="KH_NusA_2nd"/>
    <property type="match status" value="1"/>
</dbReference>
<keyword evidence="2 6" id="KW-0963">Cytoplasm</keyword>
<dbReference type="AlphaFoldDB" id="W7KLX1"/>
<reference evidence="9 10" key="1">
    <citation type="journal article" date="2014" name="Genome Announc.">
        <title>Draft Genome Sequence of the Sulfolobales Archaeon AZ1, Obtained through Metagenomic Analysis of a Mexican Hot Spring.</title>
        <authorList>
            <person name="Servin-Garciduenas L.E."/>
            <person name="Martinez-Romero E."/>
        </authorList>
    </citation>
    <scope>NUCLEOTIDE SEQUENCE [LARGE SCALE GENOMIC DNA]</scope>
    <source>
        <strain evidence="9">AZ1-illumnia</strain>
    </source>
</reference>
<dbReference type="PANTHER" id="PTHR22648">
    <property type="entry name" value="TRANSCRIPTION TERMINATION FACTOR NUSA"/>
    <property type="match status" value="1"/>
</dbReference>
<dbReference type="GO" id="GO:0006353">
    <property type="term" value="P:DNA-templated transcription termination"/>
    <property type="evidence" value="ECO:0007669"/>
    <property type="project" value="UniProtKB-UniRule"/>
</dbReference>
<evidence type="ECO:0000256" key="1">
    <source>
        <dbReference type="ARBA" id="ARBA00022472"/>
    </source>
</evidence>
<dbReference type="NCBIfam" id="TIGR01952">
    <property type="entry name" value="nusA_arch"/>
    <property type="match status" value="1"/>
</dbReference>
<keyword evidence="10" id="KW-1185">Reference proteome</keyword>
<dbReference type="GO" id="GO:0003746">
    <property type="term" value="F:translation elongation factor activity"/>
    <property type="evidence" value="ECO:0007669"/>
    <property type="project" value="UniProtKB-KW"/>
</dbReference>
<dbReference type="Gene3D" id="3.30.300.20">
    <property type="match status" value="2"/>
</dbReference>
<dbReference type="InterPro" id="IPR004087">
    <property type="entry name" value="KH_dom"/>
</dbReference>
<dbReference type="CDD" id="cd22531">
    <property type="entry name" value="KH-II_NusA_arch_rpt2"/>
    <property type="match status" value="1"/>
</dbReference>
<dbReference type="InterPro" id="IPR010212">
    <property type="entry name" value="NusA_arc"/>
</dbReference>
<dbReference type="FunFam" id="3.30.300.20:FF:000024">
    <property type="entry name" value="Probable transcription termination protein NusA"/>
    <property type="match status" value="1"/>
</dbReference>
<keyword evidence="3 7" id="KW-0694">RNA-binding</keyword>
<dbReference type="SMART" id="SM00322">
    <property type="entry name" value="KH"/>
    <property type="match status" value="1"/>
</dbReference>
<feature type="domain" description="K Homology" evidence="8">
    <location>
        <begin position="40"/>
        <end position="132"/>
    </location>
</feature>
<dbReference type="InterPro" id="IPR015946">
    <property type="entry name" value="KH_dom-like_a/b"/>
</dbReference>
<evidence type="ECO:0000313" key="10">
    <source>
        <dbReference type="Proteomes" id="UP000054284"/>
    </source>
</evidence>
<evidence type="ECO:0000256" key="5">
    <source>
        <dbReference type="ARBA" id="ARBA00023163"/>
    </source>
</evidence>
<dbReference type="Proteomes" id="UP000054284">
    <property type="component" value="Unassembled WGS sequence"/>
</dbReference>
<dbReference type="GO" id="GO:0003723">
    <property type="term" value="F:RNA binding"/>
    <property type="evidence" value="ECO:0007669"/>
    <property type="project" value="UniProtKB-UniRule"/>
</dbReference>
<dbReference type="InterPro" id="IPR004044">
    <property type="entry name" value="KH_dom_type_2"/>
</dbReference>
<evidence type="ECO:0000256" key="3">
    <source>
        <dbReference type="ARBA" id="ARBA00022884"/>
    </source>
</evidence>
<proteinExistence type="inferred from homology"/>
<sequence length="150" mass="16824">MRRGVVFLPEIKLTQEEMNYMSLFQDVTKVTVKDCIIDNENNRIIFLVDPTFMGIAIGKGGVNVKKLRKIIGKDIEIVAYSENLEELVKNLMAPARVRSVKVVESDSKKAVYITVDPQDKGLAIGKGGKNVVRAKLILKRYMDIDTVVIV</sequence>
<organism evidence="9 10">
    <name type="scientific">Candidatus Aramenus sulfurataquae</name>
    <dbReference type="NCBI Taxonomy" id="1326980"/>
    <lineage>
        <taxon>Archaea</taxon>
        <taxon>Thermoproteota</taxon>
        <taxon>Thermoprotei</taxon>
        <taxon>Sulfolobales</taxon>
        <taxon>Sulfolobaceae</taxon>
        <taxon>Candidatus Aramenus</taxon>
    </lineage>
</organism>
<evidence type="ECO:0000256" key="6">
    <source>
        <dbReference type="HAMAP-Rule" id="MF_00945"/>
    </source>
</evidence>
<dbReference type="InterPro" id="IPR030842">
    <property type="entry name" value="TF_NusA_bacterial"/>
</dbReference>
<name>W7KLX1_9CREN</name>
<dbReference type="EMBL" id="ASRH01000004">
    <property type="protein sequence ID" value="EWG07203.1"/>
    <property type="molecule type" value="Genomic_DNA"/>
</dbReference>
<evidence type="ECO:0000259" key="8">
    <source>
        <dbReference type="SMART" id="SM00322"/>
    </source>
</evidence>
<comment type="function">
    <text evidence="6">Participates in transcription termination.</text>
</comment>
<dbReference type="PATRIC" id="fig|1326980.6.peg.872"/>
<dbReference type="GO" id="GO:0031564">
    <property type="term" value="P:transcription antitermination"/>
    <property type="evidence" value="ECO:0007669"/>
    <property type="project" value="InterPro"/>
</dbReference>
<comment type="caution">
    <text evidence="9">The sequence shown here is derived from an EMBL/GenBank/DDBJ whole genome shotgun (WGS) entry which is preliminary data.</text>
</comment>
<keyword evidence="1 6" id="KW-0806">Transcription termination</keyword>
<dbReference type="PROSITE" id="PS50084">
    <property type="entry name" value="KH_TYPE_1"/>
    <property type="match status" value="1"/>
</dbReference>
<keyword evidence="4 6" id="KW-0805">Transcription regulation</keyword>
<comment type="subcellular location">
    <subcellularLocation>
        <location evidence="6">Cytoplasm</location>
    </subcellularLocation>
</comment>
<gene>
    <name evidence="6" type="primary">nusA</name>
    <name evidence="9" type="ORF">ASUL_04401</name>
</gene>
<dbReference type="CDD" id="cd22530">
    <property type="entry name" value="KH-II_NusA_arch_rpt1"/>
    <property type="match status" value="1"/>
</dbReference>
<evidence type="ECO:0000256" key="2">
    <source>
        <dbReference type="ARBA" id="ARBA00022490"/>
    </source>
</evidence>
<comment type="similarity">
    <text evidence="6">Belongs to the NusA family.</text>
</comment>
<dbReference type="HAMAP" id="MF_00945_A">
    <property type="entry name" value="NusA_A"/>
    <property type="match status" value="1"/>
</dbReference>
<protein>
    <recommendedName>
        <fullName evidence="6">Probable transcription termination protein NusA</fullName>
    </recommendedName>
</protein>
<keyword evidence="5 6" id="KW-0804">Transcription</keyword>
<dbReference type="InterPro" id="IPR009019">
    <property type="entry name" value="KH_sf_prok-type"/>
</dbReference>
<dbReference type="SUPFAM" id="SSF54814">
    <property type="entry name" value="Prokaryotic type KH domain (KH-domain type II)"/>
    <property type="match status" value="2"/>
</dbReference>
<dbReference type="PANTHER" id="PTHR22648:SF0">
    <property type="entry name" value="TRANSCRIPTION TERMINATION_ANTITERMINATION PROTEIN NUSA"/>
    <property type="match status" value="1"/>
</dbReference>